<dbReference type="Proteomes" id="UP000005551">
    <property type="component" value="Unassembled WGS sequence"/>
</dbReference>
<comment type="caution">
    <text evidence="6">The sequence shown here is derived from an EMBL/GenBank/DDBJ whole genome shotgun (WGS) entry which is preliminary data.</text>
</comment>
<dbReference type="SUPFAM" id="SSF46561">
    <property type="entry name" value="Ribosomal protein L29 (L29p)"/>
    <property type="match status" value="1"/>
</dbReference>
<dbReference type="Pfam" id="PF00831">
    <property type="entry name" value="Ribosomal_L29"/>
    <property type="match status" value="1"/>
</dbReference>
<keyword evidence="2 5" id="KW-0689">Ribosomal protein</keyword>
<dbReference type="STRING" id="1189621.A3SI_00976"/>
<evidence type="ECO:0000256" key="4">
    <source>
        <dbReference type="ARBA" id="ARBA00035204"/>
    </source>
</evidence>
<organism evidence="6 7">
    <name type="scientific">Nitritalea halalkaliphila LW7</name>
    <dbReference type="NCBI Taxonomy" id="1189621"/>
    <lineage>
        <taxon>Bacteria</taxon>
        <taxon>Pseudomonadati</taxon>
        <taxon>Bacteroidota</taxon>
        <taxon>Cytophagia</taxon>
        <taxon>Cytophagales</taxon>
        <taxon>Cyclobacteriaceae</taxon>
        <taxon>Nitritalea</taxon>
    </lineage>
</organism>
<name>I5C9Y1_9BACT</name>
<evidence type="ECO:0000256" key="2">
    <source>
        <dbReference type="ARBA" id="ARBA00022980"/>
    </source>
</evidence>
<evidence type="ECO:0000256" key="5">
    <source>
        <dbReference type="HAMAP-Rule" id="MF_00374"/>
    </source>
</evidence>
<evidence type="ECO:0000256" key="1">
    <source>
        <dbReference type="ARBA" id="ARBA00009254"/>
    </source>
</evidence>
<keyword evidence="7" id="KW-1185">Reference proteome</keyword>
<keyword evidence="3 5" id="KW-0687">Ribonucleoprotein</keyword>
<dbReference type="OrthoDB" id="5296761at2"/>
<dbReference type="NCBIfam" id="TIGR00012">
    <property type="entry name" value="L29"/>
    <property type="match status" value="1"/>
</dbReference>
<sequence length="64" mass="7300">MKNAEIRSLSESEILERIAAEQENLTKLRFAHAISPIENPNKIKESKRLIARLKTALRSTQLAK</sequence>
<dbReference type="PROSITE" id="PS00579">
    <property type="entry name" value="RIBOSOMAL_L29"/>
    <property type="match status" value="1"/>
</dbReference>
<evidence type="ECO:0000313" key="7">
    <source>
        <dbReference type="Proteomes" id="UP000005551"/>
    </source>
</evidence>
<accession>I5C9Y1</accession>
<protein>
    <recommendedName>
        <fullName evidence="4 5">Large ribosomal subunit protein uL29</fullName>
    </recommendedName>
</protein>
<reference evidence="6 7" key="1">
    <citation type="submission" date="2012-05" db="EMBL/GenBank/DDBJ databases">
        <title>Genome sequence of Nitritalea halalkaliphila LW7.</title>
        <authorList>
            <person name="Jangir P.K."/>
            <person name="Singh A."/>
            <person name="Shivaji S."/>
            <person name="Sharma R."/>
        </authorList>
    </citation>
    <scope>NUCLEOTIDE SEQUENCE [LARGE SCALE GENOMIC DNA]</scope>
    <source>
        <strain evidence="6 7">LW7</strain>
    </source>
</reference>
<dbReference type="PATRIC" id="fig|1189621.3.peg.201"/>
<comment type="similarity">
    <text evidence="1 5">Belongs to the universal ribosomal protein uL29 family.</text>
</comment>
<evidence type="ECO:0000256" key="3">
    <source>
        <dbReference type="ARBA" id="ARBA00023274"/>
    </source>
</evidence>
<dbReference type="GO" id="GO:1990904">
    <property type="term" value="C:ribonucleoprotein complex"/>
    <property type="evidence" value="ECO:0007669"/>
    <property type="project" value="UniProtKB-KW"/>
</dbReference>
<dbReference type="HAMAP" id="MF_00374">
    <property type="entry name" value="Ribosomal_uL29"/>
    <property type="match status" value="1"/>
</dbReference>
<dbReference type="GO" id="GO:0006412">
    <property type="term" value="P:translation"/>
    <property type="evidence" value="ECO:0007669"/>
    <property type="project" value="UniProtKB-UniRule"/>
</dbReference>
<dbReference type="GO" id="GO:0003735">
    <property type="term" value="F:structural constituent of ribosome"/>
    <property type="evidence" value="ECO:0007669"/>
    <property type="project" value="InterPro"/>
</dbReference>
<dbReference type="Gene3D" id="1.10.287.310">
    <property type="match status" value="1"/>
</dbReference>
<dbReference type="EMBL" id="AJYA01000002">
    <property type="protein sequence ID" value="EIM78633.1"/>
    <property type="molecule type" value="Genomic_DNA"/>
</dbReference>
<dbReference type="AlphaFoldDB" id="I5C9Y1"/>
<gene>
    <name evidence="5" type="primary">rpmC</name>
    <name evidence="6" type="ORF">A3SI_00976</name>
</gene>
<dbReference type="InterPro" id="IPR036049">
    <property type="entry name" value="Ribosomal_uL29_sf"/>
</dbReference>
<dbReference type="InterPro" id="IPR001854">
    <property type="entry name" value="Ribosomal_uL29"/>
</dbReference>
<dbReference type="CDD" id="cd00427">
    <property type="entry name" value="Ribosomal_L29_HIP"/>
    <property type="match status" value="1"/>
</dbReference>
<dbReference type="GO" id="GO:0005840">
    <property type="term" value="C:ribosome"/>
    <property type="evidence" value="ECO:0007669"/>
    <property type="project" value="UniProtKB-KW"/>
</dbReference>
<proteinExistence type="inferred from homology"/>
<dbReference type="RefSeq" id="WP_009053182.1">
    <property type="nucleotide sequence ID" value="NZ_AJYA01000002.1"/>
</dbReference>
<evidence type="ECO:0000313" key="6">
    <source>
        <dbReference type="EMBL" id="EIM78633.1"/>
    </source>
</evidence>
<dbReference type="InterPro" id="IPR018254">
    <property type="entry name" value="Ribosomal_uL29_CS"/>
</dbReference>